<keyword evidence="4" id="KW-1185">Reference proteome</keyword>
<reference evidence="3" key="1">
    <citation type="submission" date="2020-01" db="EMBL/GenBank/DDBJ databases">
        <authorList>
            <person name="Mishra B."/>
        </authorList>
    </citation>
    <scope>NUCLEOTIDE SEQUENCE [LARGE SCALE GENOMIC DNA]</scope>
</reference>
<dbReference type="GO" id="GO:0005819">
    <property type="term" value="C:spindle"/>
    <property type="evidence" value="ECO:0007669"/>
    <property type="project" value="InterPro"/>
</dbReference>
<dbReference type="Proteomes" id="UP000467841">
    <property type="component" value="Unassembled WGS sequence"/>
</dbReference>
<protein>
    <recommendedName>
        <fullName evidence="2">TPX2 central domain-containing protein</fullName>
    </recommendedName>
</protein>
<feature type="compositionally biased region" description="Low complexity" evidence="1">
    <location>
        <begin position="233"/>
        <end position="247"/>
    </location>
</feature>
<dbReference type="InterPro" id="IPR027330">
    <property type="entry name" value="TPX2_central_dom"/>
</dbReference>
<accession>A0A6D2J690</accession>
<gene>
    <name evidence="3" type="ORF">MERR_LOCUS22325</name>
</gene>
<feature type="compositionally biased region" description="Basic and acidic residues" evidence="1">
    <location>
        <begin position="213"/>
        <end position="232"/>
    </location>
</feature>
<feature type="compositionally biased region" description="Polar residues" evidence="1">
    <location>
        <begin position="253"/>
        <end position="269"/>
    </location>
</feature>
<dbReference type="InterPro" id="IPR009675">
    <property type="entry name" value="TPX2_fam"/>
</dbReference>
<dbReference type="GO" id="GO:0060236">
    <property type="term" value="P:regulation of mitotic spindle organization"/>
    <property type="evidence" value="ECO:0007669"/>
    <property type="project" value="InterPro"/>
</dbReference>
<dbReference type="AlphaFoldDB" id="A0A6D2J690"/>
<evidence type="ECO:0000313" key="4">
    <source>
        <dbReference type="Proteomes" id="UP000467841"/>
    </source>
</evidence>
<evidence type="ECO:0000313" key="3">
    <source>
        <dbReference type="EMBL" id="CAA7035090.1"/>
    </source>
</evidence>
<feature type="region of interest" description="Disordered" evidence="1">
    <location>
        <begin position="178"/>
        <end position="269"/>
    </location>
</feature>
<name>A0A6D2J690_9BRAS</name>
<comment type="caution">
    <text evidence="3">The sequence shown here is derived from an EMBL/GenBank/DDBJ whole genome shotgun (WGS) entry which is preliminary data.</text>
</comment>
<dbReference type="Pfam" id="PF12214">
    <property type="entry name" value="TPX2_importin"/>
    <property type="match status" value="1"/>
</dbReference>
<dbReference type="GO" id="GO:0005880">
    <property type="term" value="C:nuclear microtubule"/>
    <property type="evidence" value="ECO:0007669"/>
    <property type="project" value="TreeGrafter"/>
</dbReference>
<proteinExistence type="predicted"/>
<dbReference type="PANTHER" id="PTHR14326">
    <property type="entry name" value="TARGETING PROTEIN FOR XKLP2"/>
    <property type="match status" value="1"/>
</dbReference>
<dbReference type="PANTHER" id="PTHR14326:SF32">
    <property type="entry name" value="CELL CYCLE REGULATED MICROTUBULE ASSOCIATED PROTEIN"/>
    <property type="match status" value="1"/>
</dbReference>
<evidence type="ECO:0000259" key="2">
    <source>
        <dbReference type="Pfam" id="PF12214"/>
    </source>
</evidence>
<dbReference type="GO" id="GO:0030295">
    <property type="term" value="F:protein kinase activator activity"/>
    <property type="evidence" value="ECO:0007669"/>
    <property type="project" value="TreeGrafter"/>
</dbReference>
<dbReference type="GO" id="GO:0090307">
    <property type="term" value="P:mitotic spindle assembly"/>
    <property type="evidence" value="ECO:0007669"/>
    <property type="project" value="TreeGrafter"/>
</dbReference>
<feature type="domain" description="TPX2 central" evidence="2">
    <location>
        <begin position="202"/>
        <end position="300"/>
    </location>
</feature>
<evidence type="ECO:0000256" key="1">
    <source>
        <dbReference type="SAM" id="MobiDB-lite"/>
    </source>
</evidence>
<organism evidence="3 4">
    <name type="scientific">Microthlaspi erraticum</name>
    <dbReference type="NCBI Taxonomy" id="1685480"/>
    <lineage>
        <taxon>Eukaryota</taxon>
        <taxon>Viridiplantae</taxon>
        <taxon>Streptophyta</taxon>
        <taxon>Embryophyta</taxon>
        <taxon>Tracheophyta</taxon>
        <taxon>Spermatophyta</taxon>
        <taxon>Magnoliopsida</taxon>
        <taxon>eudicotyledons</taxon>
        <taxon>Gunneridae</taxon>
        <taxon>Pentapetalae</taxon>
        <taxon>rosids</taxon>
        <taxon>malvids</taxon>
        <taxon>Brassicales</taxon>
        <taxon>Brassicaceae</taxon>
        <taxon>Coluteocarpeae</taxon>
        <taxon>Microthlaspi</taxon>
    </lineage>
</organism>
<dbReference type="OrthoDB" id="1107224at2759"/>
<sequence length="305" mass="34487">MVPESSSGLSGDDFSLEEFDIDFEFDAPQFYDFLRPELDSETEEIEFWFESSGNYPPSPFSPKFNWKFEPIIPITSTISESKPTEISNPVIESLNTGLNPNDKYNGFLYYSQTVKDVSKNKLKSKTKPSVSTLTRPTASLLARQNKPVDVYSVQLLTRCQRSLGKFGDNLSPILASKLQNQETKRQKLETKVAQVNSKRRSKLTVPKVPNLRTAERSERHRSKANLETEQKAKSSSNSAKRNTTNKNIPLEPSSATLLSKTNTPRSQDFQAFRLRTALRAKERSSNAKINAIQEKDATKKLVKLL</sequence>
<dbReference type="EMBL" id="CACVBM020001151">
    <property type="protein sequence ID" value="CAA7035090.1"/>
    <property type="molecule type" value="Genomic_DNA"/>
</dbReference>
<dbReference type="GO" id="GO:0008017">
    <property type="term" value="F:microtubule binding"/>
    <property type="evidence" value="ECO:0007669"/>
    <property type="project" value="TreeGrafter"/>
</dbReference>